<evidence type="ECO:0000256" key="7">
    <source>
        <dbReference type="ARBA" id="ARBA00048109"/>
    </source>
</evidence>
<dbReference type="GO" id="GO:0019432">
    <property type="term" value="P:triglyceride biosynthetic process"/>
    <property type="evidence" value="ECO:0007669"/>
    <property type="project" value="TreeGrafter"/>
</dbReference>
<dbReference type="InterPro" id="IPR045034">
    <property type="entry name" value="O-acyltransferase_WSD1-like"/>
</dbReference>
<evidence type="ECO:0000256" key="2">
    <source>
        <dbReference type="ARBA" id="ARBA00005189"/>
    </source>
</evidence>
<comment type="similarity">
    <text evidence="5">In the N-terminal section; belongs to the long-chain O-acyltransferase family.</text>
</comment>
<sequence>MEISLKYLKPNASLGGYMMVDGEVELQRFQQIFQEHVINKRNGSTFLFERLTQIPTHFWGKPFFKKDPAFQIEHHVRVYNHVDPDLHLPSPCDESDLQRILGAFMALGYKPDRSPWEYLVVNNYFINGNLKNTALAIRYHHCLGDGLSFLFWTECLFQAKLNFPKPNFRKQPLWLKVAQSAVIPFKMISDFSEQTVNTYSLRPRVWSTSGCPSNDYYTCFTPPIPVETVKRIKNNMKVSYVTVLVGACLMSFRKIMIEASQPVPKKLSFCFTTPTPNHPIGMSNHAFNVVALFDLNYDDVSSCLQHVNQTLAAKRNSAASLLMDLVLNLLSSLPKCFYSRVYDKFYLASAIATNLPVPTEPLYLDGMLVSGSVNAIAPTNSHT</sequence>
<evidence type="ECO:0000256" key="3">
    <source>
        <dbReference type="ARBA" id="ARBA00022679"/>
    </source>
</evidence>
<reference evidence="10" key="1">
    <citation type="submission" date="2021-06" db="EMBL/GenBank/DDBJ databases">
        <authorList>
            <person name="Hodson N. C."/>
            <person name="Mongue J. A."/>
            <person name="Jaron S. K."/>
        </authorList>
    </citation>
    <scope>NUCLEOTIDE SEQUENCE</scope>
</reference>
<evidence type="ECO:0008006" key="12">
    <source>
        <dbReference type="Google" id="ProtNLM"/>
    </source>
</evidence>
<dbReference type="InterPro" id="IPR004255">
    <property type="entry name" value="O-acyltransferase_WSD1_N"/>
</dbReference>
<comment type="catalytic activity">
    <reaction evidence="6">
        <text>a long chain fatty alcohol + a fatty acyl-CoA = a long-chain alcohol wax ester + CoA</text>
        <dbReference type="Rhea" id="RHEA:38443"/>
        <dbReference type="ChEBI" id="CHEBI:17135"/>
        <dbReference type="ChEBI" id="CHEBI:57287"/>
        <dbReference type="ChEBI" id="CHEBI:77636"/>
        <dbReference type="ChEBI" id="CHEBI:235323"/>
        <dbReference type="EC" id="2.3.1.75"/>
    </reaction>
</comment>
<dbReference type="GO" id="GO:0004144">
    <property type="term" value="F:diacylglycerol O-acyltransferase activity"/>
    <property type="evidence" value="ECO:0007669"/>
    <property type="project" value="UniProtKB-EC"/>
</dbReference>
<comment type="caution">
    <text evidence="10">The sequence shown here is derived from an EMBL/GenBank/DDBJ whole genome shotgun (WGS) entry which is preliminary data.</text>
</comment>
<evidence type="ECO:0000256" key="1">
    <source>
        <dbReference type="ARBA" id="ARBA00004771"/>
    </source>
</evidence>
<proteinExistence type="inferred from homology"/>
<evidence type="ECO:0000259" key="9">
    <source>
        <dbReference type="Pfam" id="PF06974"/>
    </source>
</evidence>
<dbReference type="Pfam" id="PF03007">
    <property type="entry name" value="WS_DGAT_cat"/>
    <property type="match status" value="1"/>
</dbReference>
<dbReference type="AlphaFoldDB" id="A0A8J2NX13"/>
<gene>
    <name evidence="10" type="ORF">AFUS01_LOCUS12400</name>
</gene>
<evidence type="ECO:0000256" key="4">
    <source>
        <dbReference type="ARBA" id="ARBA00023315"/>
    </source>
</evidence>
<feature type="non-terminal residue" evidence="10">
    <location>
        <position position="1"/>
    </location>
</feature>
<protein>
    <recommendedName>
        <fullName evidence="12">Diacylglycerol O-acyltransferase</fullName>
    </recommendedName>
</protein>
<evidence type="ECO:0000259" key="8">
    <source>
        <dbReference type="Pfam" id="PF03007"/>
    </source>
</evidence>
<dbReference type="InterPro" id="IPR009721">
    <property type="entry name" value="O-acyltransferase_WSD1_C"/>
</dbReference>
<comment type="catalytic activity">
    <reaction evidence="7">
        <text>an acyl-CoA + a 1,2-diacyl-sn-glycerol = a triacyl-sn-glycerol + CoA</text>
        <dbReference type="Rhea" id="RHEA:10868"/>
        <dbReference type="ChEBI" id="CHEBI:17815"/>
        <dbReference type="ChEBI" id="CHEBI:57287"/>
        <dbReference type="ChEBI" id="CHEBI:58342"/>
        <dbReference type="ChEBI" id="CHEBI:64615"/>
        <dbReference type="EC" id="2.3.1.20"/>
    </reaction>
</comment>
<feature type="domain" description="O-acyltransferase WSD1 C-terminal" evidence="9">
    <location>
        <begin position="289"/>
        <end position="373"/>
    </location>
</feature>
<evidence type="ECO:0000313" key="10">
    <source>
        <dbReference type="EMBL" id="CAG7723304.1"/>
    </source>
</evidence>
<dbReference type="GO" id="GO:0047196">
    <property type="term" value="F:long-chain-alcohol O-fatty-acyltransferase activity"/>
    <property type="evidence" value="ECO:0007669"/>
    <property type="project" value="UniProtKB-EC"/>
</dbReference>
<keyword evidence="11" id="KW-1185">Reference proteome</keyword>
<dbReference type="GO" id="GO:0005886">
    <property type="term" value="C:plasma membrane"/>
    <property type="evidence" value="ECO:0007669"/>
    <property type="project" value="TreeGrafter"/>
</dbReference>
<comment type="pathway">
    <text evidence="1">Glycerolipid metabolism; triacylglycerol biosynthesis.</text>
</comment>
<feature type="domain" description="O-acyltransferase WSD1-like N-terminal" evidence="8">
    <location>
        <begin position="28"/>
        <end position="148"/>
    </location>
</feature>
<name>A0A8J2NX13_9HEXA</name>
<keyword evidence="3" id="KW-0808">Transferase</keyword>
<evidence type="ECO:0000313" key="11">
    <source>
        <dbReference type="Proteomes" id="UP000708208"/>
    </source>
</evidence>
<evidence type="ECO:0000256" key="5">
    <source>
        <dbReference type="ARBA" id="ARBA00024360"/>
    </source>
</evidence>
<comment type="pathway">
    <text evidence="2">Lipid metabolism.</text>
</comment>
<accession>A0A8J2NX13</accession>
<dbReference type="OrthoDB" id="619536at2759"/>
<dbReference type="PANTHER" id="PTHR31650:SF1">
    <property type="entry name" value="WAX ESTER SYNTHASE_DIACYLGLYCEROL ACYLTRANSFERASE 4-RELATED"/>
    <property type="match status" value="1"/>
</dbReference>
<dbReference type="Pfam" id="PF06974">
    <property type="entry name" value="WS_DGAT_C"/>
    <property type="match status" value="1"/>
</dbReference>
<organism evidence="10 11">
    <name type="scientific">Allacma fusca</name>
    <dbReference type="NCBI Taxonomy" id="39272"/>
    <lineage>
        <taxon>Eukaryota</taxon>
        <taxon>Metazoa</taxon>
        <taxon>Ecdysozoa</taxon>
        <taxon>Arthropoda</taxon>
        <taxon>Hexapoda</taxon>
        <taxon>Collembola</taxon>
        <taxon>Symphypleona</taxon>
        <taxon>Sminthuridae</taxon>
        <taxon>Allacma</taxon>
    </lineage>
</organism>
<dbReference type="EMBL" id="CAJVCH010097742">
    <property type="protein sequence ID" value="CAG7723304.1"/>
    <property type="molecule type" value="Genomic_DNA"/>
</dbReference>
<dbReference type="Proteomes" id="UP000708208">
    <property type="component" value="Unassembled WGS sequence"/>
</dbReference>
<dbReference type="PANTHER" id="PTHR31650">
    <property type="entry name" value="O-ACYLTRANSFERASE (WSD1-LIKE) FAMILY PROTEIN"/>
    <property type="match status" value="1"/>
</dbReference>
<keyword evidence="4" id="KW-0012">Acyltransferase</keyword>
<evidence type="ECO:0000256" key="6">
    <source>
        <dbReference type="ARBA" id="ARBA00047604"/>
    </source>
</evidence>